<name>A0ABV2L1K1_9HYPH</name>
<evidence type="ECO:0000313" key="2">
    <source>
        <dbReference type="Proteomes" id="UP001549145"/>
    </source>
</evidence>
<dbReference type="EMBL" id="JBEPMM010000002">
    <property type="protein sequence ID" value="MET3691708.1"/>
    <property type="molecule type" value="Genomic_DNA"/>
</dbReference>
<comment type="caution">
    <text evidence="1">The sequence shown here is derived from an EMBL/GenBank/DDBJ whole genome shotgun (WGS) entry which is preliminary data.</text>
</comment>
<accession>A0ABV2L1K1</accession>
<dbReference type="RefSeq" id="WP_238276913.1">
    <property type="nucleotide sequence ID" value="NZ_BPQL01000019.1"/>
</dbReference>
<sequence length="72" mass="7950">MSLAALLARGPFSVRPGRHTTVEDRHGESAFVVLEPQHFPEQRRADAQAWAEMANAEIERRNADAALPQAAE</sequence>
<protein>
    <submittedName>
        <fullName evidence="1">Uncharacterized protein</fullName>
    </submittedName>
</protein>
<reference evidence="1 2" key="1">
    <citation type="submission" date="2024-06" db="EMBL/GenBank/DDBJ databases">
        <title>Genomic Encyclopedia of Type Strains, Phase IV (KMG-IV): sequencing the most valuable type-strain genomes for metagenomic binning, comparative biology and taxonomic classification.</title>
        <authorList>
            <person name="Goeker M."/>
        </authorList>
    </citation>
    <scope>NUCLEOTIDE SEQUENCE [LARGE SCALE GENOMIC DNA]</scope>
    <source>
        <strain evidence="1 2">DSM 21331</strain>
    </source>
</reference>
<organism evidence="1 2">
    <name type="scientific">Methylobacterium goesingense</name>
    <dbReference type="NCBI Taxonomy" id="243690"/>
    <lineage>
        <taxon>Bacteria</taxon>
        <taxon>Pseudomonadati</taxon>
        <taxon>Pseudomonadota</taxon>
        <taxon>Alphaproteobacteria</taxon>
        <taxon>Hyphomicrobiales</taxon>
        <taxon>Methylobacteriaceae</taxon>
        <taxon>Methylobacterium</taxon>
    </lineage>
</organism>
<evidence type="ECO:0000313" key="1">
    <source>
        <dbReference type="EMBL" id="MET3691708.1"/>
    </source>
</evidence>
<keyword evidence="2" id="KW-1185">Reference proteome</keyword>
<dbReference type="Proteomes" id="UP001549145">
    <property type="component" value="Unassembled WGS sequence"/>
</dbReference>
<gene>
    <name evidence="1" type="ORF">ABID43_001233</name>
</gene>
<proteinExistence type="predicted"/>